<dbReference type="Gene3D" id="1.10.357.10">
    <property type="entry name" value="Tetracycline Repressor, domain 2"/>
    <property type="match status" value="1"/>
</dbReference>
<evidence type="ECO:0000256" key="2">
    <source>
        <dbReference type="PROSITE-ProRule" id="PRU00335"/>
    </source>
</evidence>
<dbReference type="EMBL" id="AZGC01000013">
    <property type="protein sequence ID" value="KRL96090.1"/>
    <property type="molecule type" value="Genomic_DNA"/>
</dbReference>
<dbReference type="PATRIC" id="fig|1423742.4.peg.553"/>
<dbReference type="STRING" id="417373.GCA_001570685_00399"/>
<name>A0A0R1UX14_9LACO</name>
<dbReference type="PRINTS" id="PR00455">
    <property type="entry name" value="HTHTETR"/>
</dbReference>
<dbReference type="OrthoDB" id="9814200at2"/>
<evidence type="ECO:0000256" key="1">
    <source>
        <dbReference type="ARBA" id="ARBA00023125"/>
    </source>
</evidence>
<dbReference type="RefSeq" id="WP_054652496.1">
    <property type="nucleotide sequence ID" value="NZ_AZGC01000013.1"/>
</dbReference>
<evidence type="ECO:0000259" key="3">
    <source>
        <dbReference type="PROSITE" id="PS50977"/>
    </source>
</evidence>
<dbReference type="PANTHER" id="PTHR30055">
    <property type="entry name" value="HTH-TYPE TRANSCRIPTIONAL REGULATOR RUTR"/>
    <property type="match status" value="1"/>
</dbReference>
<protein>
    <submittedName>
        <fullName evidence="4">Transcriptional regulator</fullName>
    </submittedName>
</protein>
<feature type="domain" description="HTH tetR-type" evidence="3">
    <location>
        <begin position="8"/>
        <end position="68"/>
    </location>
</feature>
<keyword evidence="1 2" id="KW-0238">DNA-binding</keyword>
<organism evidence="4 5">
    <name type="scientific">Limosilactobacillus equigenerosi DSM 18793 = JCM 14505</name>
    <dbReference type="NCBI Taxonomy" id="1423742"/>
    <lineage>
        <taxon>Bacteria</taxon>
        <taxon>Bacillati</taxon>
        <taxon>Bacillota</taxon>
        <taxon>Bacilli</taxon>
        <taxon>Lactobacillales</taxon>
        <taxon>Lactobacillaceae</taxon>
        <taxon>Limosilactobacillus</taxon>
    </lineage>
</organism>
<gene>
    <name evidence="4" type="ORF">FC21_GL000531</name>
</gene>
<dbReference type="GO" id="GO:0000976">
    <property type="term" value="F:transcription cis-regulatory region binding"/>
    <property type="evidence" value="ECO:0007669"/>
    <property type="project" value="TreeGrafter"/>
</dbReference>
<sequence>MKRETQRDLTHKRILTTATKLFLNRGYNLTSTRDIAVEIGITQPALYHHFADKEALFLEVMNDYGQQVRERLQQIASENDPALLTQFEKVTDLMLEMHPQSIYSIYLEARDQLSLSAQRKLDLAMTVNYLRPLAVFFERAGSQLRPDVRPQEAAEIYLSMMTPFYGTVHLLGGNAVSSAQRKTILLDVLINGMKQR</sequence>
<reference evidence="4 5" key="1">
    <citation type="journal article" date="2015" name="Genome Announc.">
        <title>Expanding the biotechnology potential of lactobacilli through comparative genomics of 213 strains and associated genera.</title>
        <authorList>
            <person name="Sun Z."/>
            <person name="Harris H.M."/>
            <person name="McCann A."/>
            <person name="Guo C."/>
            <person name="Argimon S."/>
            <person name="Zhang W."/>
            <person name="Yang X."/>
            <person name="Jeffery I.B."/>
            <person name="Cooney J.C."/>
            <person name="Kagawa T.F."/>
            <person name="Liu W."/>
            <person name="Song Y."/>
            <person name="Salvetti E."/>
            <person name="Wrobel A."/>
            <person name="Rasinkangas P."/>
            <person name="Parkhill J."/>
            <person name="Rea M.C."/>
            <person name="O'Sullivan O."/>
            <person name="Ritari J."/>
            <person name="Douillard F.P."/>
            <person name="Paul Ross R."/>
            <person name="Yang R."/>
            <person name="Briner A.E."/>
            <person name="Felis G.E."/>
            <person name="de Vos W.M."/>
            <person name="Barrangou R."/>
            <person name="Klaenhammer T.R."/>
            <person name="Caufield P.W."/>
            <person name="Cui Y."/>
            <person name="Zhang H."/>
            <person name="O'Toole P.W."/>
        </authorList>
    </citation>
    <scope>NUCLEOTIDE SEQUENCE [LARGE SCALE GENOMIC DNA]</scope>
    <source>
        <strain evidence="4 5">DSM 18793</strain>
    </source>
</reference>
<evidence type="ECO:0000313" key="5">
    <source>
        <dbReference type="Proteomes" id="UP000051084"/>
    </source>
</evidence>
<evidence type="ECO:0000313" key="4">
    <source>
        <dbReference type="EMBL" id="KRL96090.1"/>
    </source>
</evidence>
<comment type="caution">
    <text evidence="4">The sequence shown here is derived from an EMBL/GenBank/DDBJ whole genome shotgun (WGS) entry which is preliminary data.</text>
</comment>
<accession>A0A0R1UX14</accession>
<dbReference type="InterPro" id="IPR050109">
    <property type="entry name" value="HTH-type_TetR-like_transc_reg"/>
</dbReference>
<dbReference type="PANTHER" id="PTHR30055:SF226">
    <property type="entry name" value="HTH-TYPE TRANSCRIPTIONAL REGULATOR PKSA"/>
    <property type="match status" value="1"/>
</dbReference>
<dbReference type="Pfam" id="PF00440">
    <property type="entry name" value="TetR_N"/>
    <property type="match status" value="1"/>
</dbReference>
<dbReference type="InterPro" id="IPR023772">
    <property type="entry name" value="DNA-bd_HTH_TetR-type_CS"/>
</dbReference>
<dbReference type="SUPFAM" id="SSF46689">
    <property type="entry name" value="Homeodomain-like"/>
    <property type="match status" value="1"/>
</dbReference>
<proteinExistence type="predicted"/>
<dbReference type="InterPro" id="IPR009057">
    <property type="entry name" value="Homeodomain-like_sf"/>
</dbReference>
<keyword evidence="5" id="KW-1185">Reference proteome</keyword>
<dbReference type="Proteomes" id="UP000051084">
    <property type="component" value="Unassembled WGS sequence"/>
</dbReference>
<dbReference type="PROSITE" id="PS50977">
    <property type="entry name" value="HTH_TETR_2"/>
    <property type="match status" value="1"/>
</dbReference>
<feature type="DNA-binding region" description="H-T-H motif" evidence="2">
    <location>
        <begin position="31"/>
        <end position="50"/>
    </location>
</feature>
<dbReference type="GO" id="GO:0003700">
    <property type="term" value="F:DNA-binding transcription factor activity"/>
    <property type="evidence" value="ECO:0007669"/>
    <property type="project" value="TreeGrafter"/>
</dbReference>
<dbReference type="PROSITE" id="PS01081">
    <property type="entry name" value="HTH_TETR_1"/>
    <property type="match status" value="1"/>
</dbReference>
<dbReference type="InterPro" id="IPR001647">
    <property type="entry name" value="HTH_TetR"/>
</dbReference>
<dbReference type="AlphaFoldDB" id="A0A0R1UX14"/>